<dbReference type="InterPro" id="IPR038765">
    <property type="entry name" value="Papain-like_cys_pep_sf"/>
</dbReference>
<evidence type="ECO:0000256" key="2">
    <source>
        <dbReference type="ARBA" id="ARBA00022670"/>
    </source>
</evidence>
<protein>
    <recommendedName>
        <fullName evidence="4">Ubiquitin-like protease family profile domain-containing protein</fullName>
    </recommendedName>
</protein>
<dbReference type="EMBL" id="RXGB01005283">
    <property type="protein sequence ID" value="TMW88173.1"/>
    <property type="molecule type" value="Genomic_DNA"/>
</dbReference>
<evidence type="ECO:0000313" key="5">
    <source>
        <dbReference type="EMBL" id="TMW88173.1"/>
    </source>
</evidence>
<dbReference type="InterPro" id="IPR003653">
    <property type="entry name" value="Peptidase_C48_C"/>
</dbReference>
<dbReference type="Gene3D" id="3.40.395.10">
    <property type="entry name" value="Adenoviral Proteinase, Chain A"/>
    <property type="match status" value="1"/>
</dbReference>
<accession>A0A6N2B834</accession>
<keyword evidence="2" id="KW-0645">Protease</keyword>
<dbReference type="GO" id="GO:0006508">
    <property type="term" value="P:proteolysis"/>
    <property type="evidence" value="ECO:0007669"/>
    <property type="project" value="UniProtKB-KW"/>
</dbReference>
<evidence type="ECO:0000256" key="1">
    <source>
        <dbReference type="ARBA" id="ARBA00005234"/>
    </source>
</evidence>
<dbReference type="GO" id="GO:0008234">
    <property type="term" value="F:cysteine-type peptidase activity"/>
    <property type="evidence" value="ECO:0007669"/>
    <property type="project" value="InterPro"/>
</dbReference>
<evidence type="ECO:0000256" key="3">
    <source>
        <dbReference type="ARBA" id="ARBA00022801"/>
    </source>
</evidence>
<name>A0A6N2B834_SOLCI</name>
<dbReference type="AlphaFoldDB" id="A0A6N2B834"/>
<organism evidence="5">
    <name type="scientific">Solanum chilense</name>
    <name type="common">Tomato</name>
    <name type="synonym">Lycopersicon chilense</name>
    <dbReference type="NCBI Taxonomy" id="4083"/>
    <lineage>
        <taxon>Eukaryota</taxon>
        <taxon>Viridiplantae</taxon>
        <taxon>Streptophyta</taxon>
        <taxon>Embryophyta</taxon>
        <taxon>Tracheophyta</taxon>
        <taxon>Spermatophyta</taxon>
        <taxon>Magnoliopsida</taxon>
        <taxon>eudicotyledons</taxon>
        <taxon>Gunneridae</taxon>
        <taxon>Pentapetalae</taxon>
        <taxon>asterids</taxon>
        <taxon>lamiids</taxon>
        <taxon>Solanales</taxon>
        <taxon>Solanaceae</taxon>
        <taxon>Solanoideae</taxon>
        <taxon>Solaneae</taxon>
        <taxon>Solanum</taxon>
        <taxon>Solanum subgen. Lycopersicon</taxon>
    </lineage>
</organism>
<feature type="domain" description="Ubiquitin-like protease family profile" evidence="4">
    <location>
        <begin position="71"/>
        <end position="204"/>
    </location>
</feature>
<comment type="caution">
    <text evidence="5">The sequence shown here is derived from an EMBL/GenBank/DDBJ whole genome shotgun (WGS) entry which is preliminary data.</text>
</comment>
<gene>
    <name evidence="5" type="ORF">EJD97_018956</name>
</gene>
<keyword evidence="3" id="KW-0378">Hydrolase</keyword>
<dbReference type="SUPFAM" id="SSF54001">
    <property type="entry name" value="Cysteine proteinases"/>
    <property type="match status" value="1"/>
</dbReference>
<reference evidence="5" key="1">
    <citation type="submission" date="2019-05" db="EMBL/GenBank/DDBJ databases">
        <title>The de novo reference genome and transcriptome assemblies of the wild tomato species Solanum chilense.</title>
        <authorList>
            <person name="Stam R."/>
            <person name="Nosenko T."/>
            <person name="Hoerger A.C."/>
            <person name="Stephan W."/>
            <person name="Seidel M.A."/>
            <person name="Kuhn J.M.M."/>
            <person name="Haberer G."/>
            <person name="Tellier A."/>
        </authorList>
    </citation>
    <scope>NUCLEOTIDE SEQUENCE</scope>
    <source>
        <tissue evidence="5">Mature leaves</tissue>
    </source>
</reference>
<sequence>MEQQPSKETRVPNEAINELVVFYGAGASVGTAAAVGAGQHDRDTSCRQCCGSFWLLGHLLKAWIRLIQKRILTVMNTEGIHFVTLEILLHEGRMNVYDCNLMVTEHAMFLTLIQPVFELLPKLLKKSEIMNHLPEKFLTQPWKFNGQTEPMVQNATRAACGSYSLAFIQNLISRIEFQPPNTLLCDNLIERMQYVWAYEIISQSLKP</sequence>
<dbReference type="Pfam" id="PF02902">
    <property type="entry name" value="Peptidase_C48"/>
    <property type="match status" value="1"/>
</dbReference>
<proteinExistence type="inferred from homology"/>
<evidence type="ECO:0000259" key="4">
    <source>
        <dbReference type="Pfam" id="PF02902"/>
    </source>
</evidence>
<comment type="similarity">
    <text evidence="1">Belongs to the peptidase C48 family.</text>
</comment>